<feature type="transmembrane region" description="Helical" evidence="1">
    <location>
        <begin position="62"/>
        <end position="80"/>
    </location>
</feature>
<dbReference type="AlphaFoldDB" id="A0A0D0CI53"/>
<name>A0A0D0CI53_9AGAR</name>
<protein>
    <submittedName>
        <fullName evidence="2">Uncharacterized protein</fullName>
    </submittedName>
</protein>
<keyword evidence="1" id="KW-0472">Membrane</keyword>
<feature type="transmembrane region" description="Helical" evidence="1">
    <location>
        <begin position="327"/>
        <end position="348"/>
    </location>
</feature>
<feature type="transmembrane region" description="Helical" evidence="1">
    <location>
        <begin position="271"/>
        <end position="295"/>
    </location>
</feature>
<dbReference type="PANTHER" id="PTHR35043:SF7">
    <property type="entry name" value="TRANSCRIPTION FACTOR DOMAIN-CONTAINING PROTEIN"/>
    <property type="match status" value="1"/>
</dbReference>
<evidence type="ECO:0000313" key="2">
    <source>
        <dbReference type="EMBL" id="KIK62344.1"/>
    </source>
</evidence>
<dbReference type="Proteomes" id="UP000053593">
    <property type="component" value="Unassembled WGS sequence"/>
</dbReference>
<organism evidence="2 3">
    <name type="scientific">Collybiopsis luxurians FD-317 M1</name>
    <dbReference type="NCBI Taxonomy" id="944289"/>
    <lineage>
        <taxon>Eukaryota</taxon>
        <taxon>Fungi</taxon>
        <taxon>Dikarya</taxon>
        <taxon>Basidiomycota</taxon>
        <taxon>Agaricomycotina</taxon>
        <taxon>Agaricomycetes</taxon>
        <taxon>Agaricomycetidae</taxon>
        <taxon>Agaricales</taxon>
        <taxon>Marasmiineae</taxon>
        <taxon>Omphalotaceae</taxon>
        <taxon>Collybiopsis</taxon>
        <taxon>Collybiopsis luxurians</taxon>
    </lineage>
</organism>
<dbReference type="PANTHER" id="PTHR35043">
    <property type="entry name" value="TRANSCRIPTION FACTOR DOMAIN-CONTAINING PROTEIN"/>
    <property type="match status" value="1"/>
</dbReference>
<reference evidence="2 3" key="1">
    <citation type="submission" date="2014-04" db="EMBL/GenBank/DDBJ databases">
        <title>Evolutionary Origins and Diversification of the Mycorrhizal Mutualists.</title>
        <authorList>
            <consortium name="DOE Joint Genome Institute"/>
            <consortium name="Mycorrhizal Genomics Consortium"/>
            <person name="Kohler A."/>
            <person name="Kuo A."/>
            <person name="Nagy L.G."/>
            <person name="Floudas D."/>
            <person name="Copeland A."/>
            <person name="Barry K.W."/>
            <person name="Cichocki N."/>
            <person name="Veneault-Fourrey C."/>
            <person name="LaButti K."/>
            <person name="Lindquist E.A."/>
            <person name="Lipzen A."/>
            <person name="Lundell T."/>
            <person name="Morin E."/>
            <person name="Murat C."/>
            <person name="Riley R."/>
            <person name="Ohm R."/>
            <person name="Sun H."/>
            <person name="Tunlid A."/>
            <person name="Henrissat B."/>
            <person name="Grigoriev I.V."/>
            <person name="Hibbett D.S."/>
            <person name="Martin F."/>
        </authorList>
    </citation>
    <scope>NUCLEOTIDE SEQUENCE [LARGE SCALE GENOMIC DNA]</scope>
    <source>
        <strain evidence="2 3">FD-317 M1</strain>
    </source>
</reference>
<accession>A0A0D0CI53</accession>
<dbReference type="EMBL" id="KN834768">
    <property type="protein sequence ID" value="KIK62344.1"/>
    <property type="molecule type" value="Genomic_DNA"/>
</dbReference>
<evidence type="ECO:0000313" key="3">
    <source>
        <dbReference type="Proteomes" id="UP000053593"/>
    </source>
</evidence>
<feature type="transmembrane region" description="Helical" evidence="1">
    <location>
        <begin position="24"/>
        <end position="42"/>
    </location>
</feature>
<keyword evidence="1" id="KW-1133">Transmembrane helix</keyword>
<dbReference type="OrthoDB" id="9451547at2759"/>
<dbReference type="HOGENOM" id="CLU_022883_6_1_1"/>
<sequence length="445" mass="49901">METSNALTISTNDSCDNLYHCRSLLQLIWSCVSVLVACTWVSVHPNVPAADESFWRTSGRKIALMTVTLIAPEVVVLWAVRQWFAARKLSKCKRWSISHGFFLIMGGFARYDEGLLEQVLHHNELTPREEKFIGTVWQTTWFVAQLLARLTQGLPVTELEIMTVAFAAINILVYFFWWNKPFGVGCHIRVQIESVAVATDETENNLDTHILESSFEETASLPSEPVQISLKQWVCSFWVQLRNTTITSVENIHISLYQLYGLSYTSRGHHALLAVPQAIALILFSPVATLIKAIFGRNGVFDNESGDKVPSFARTKDLEPSTNQDEYTAYGAAILFGAIHCSAWAFAFPSTTEQVLWRIAAVIVTCAPLAIALVMYGVPLKRISDALPEPWDDRFIFTVYGIGVIVMIAYILSRVVLIVVPFLALRDLPPAAFETVEWTSFIPHI</sequence>
<gene>
    <name evidence="2" type="ORF">GYMLUDRAFT_243000</name>
</gene>
<evidence type="ECO:0000256" key="1">
    <source>
        <dbReference type="SAM" id="Phobius"/>
    </source>
</evidence>
<keyword evidence="1" id="KW-0812">Transmembrane</keyword>
<keyword evidence="3" id="KW-1185">Reference proteome</keyword>
<feature type="transmembrane region" description="Helical" evidence="1">
    <location>
        <begin position="355"/>
        <end position="378"/>
    </location>
</feature>
<proteinExistence type="predicted"/>
<feature type="transmembrane region" description="Helical" evidence="1">
    <location>
        <begin position="398"/>
        <end position="425"/>
    </location>
</feature>